<dbReference type="AlphaFoldDB" id="A0A1L7XUL2"/>
<protein>
    <submittedName>
        <fullName evidence="2">Uncharacterized protein</fullName>
    </submittedName>
</protein>
<keyword evidence="3" id="KW-1185">Reference proteome</keyword>
<dbReference type="Proteomes" id="UP000184330">
    <property type="component" value="Unassembled WGS sequence"/>
</dbReference>
<dbReference type="OrthoDB" id="3556414at2759"/>
<evidence type="ECO:0000256" key="1">
    <source>
        <dbReference type="SAM" id="MobiDB-lite"/>
    </source>
</evidence>
<evidence type="ECO:0000313" key="3">
    <source>
        <dbReference type="Proteomes" id="UP000184330"/>
    </source>
</evidence>
<proteinExistence type="predicted"/>
<sequence>MGNELEKESTDLVTDSTKAHSVPHPSHSAVRKDDGEVTRSQHIHRIVDFDCPLIESQHDPNDLARELSRILKKRDISLTSAQRTLLKDYKTEKNMYYIFTEPTIPEEAKILAYSSLFNFLIFQGQLTKRVTIELNPKPSEQWDGETSEENGYAMITLWSQDHIRDLNVRLVRYLGITLQELTNAFLAIYGCVECRRNPKWQGEADHGEAWKDMMVAIQEAVEDHSFLDLDLKLGGLGAPAEGSRPGGILPSDALSR</sequence>
<organism evidence="2 3">
    <name type="scientific">Phialocephala subalpina</name>
    <dbReference type="NCBI Taxonomy" id="576137"/>
    <lineage>
        <taxon>Eukaryota</taxon>
        <taxon>Fungi</taxon>
        <taxon>Dikarya</taxon>
        <taxon>Ascomycota</taxon>
        <taxon>Pezizomycotina</taxon>
        <taxon>Leotiomycetes</taxon>
        <taxon>Helotiales</taxon>
        <taxon>Mollisiaceae</taxon>
        <taxon>Phialocephala</taxon>
        <taxon>Phialocephala fortinii species complex</taxon>
    </lineage>
</organism>
<evidence type="ECO:0000313" key="2">
    <source>
        <dbReference type="EMBL" id="CZR68705.1"/>
    </source>
</evidence>
<feature type="region of interest" description="Disordered" evidence="1">
    <location>
        <begin position="1"/>
        <end position="37"/>
    </location>
</feature>
<name>A0A1L7XUL2_9HELO</name>
<accession>A0A1L7XUL2</accession>
<feature type="compositionally biased region" description="Basic and acidic residues" evidence="1">
    <location>
        <begin position="1"/>
        <end position="10"/>
    </location>
</feature>
<dbReference type="EMBL" id="FJOG01000058">
    <property type="protein sequence ID" value="CZR68705.1"/>
    <property type="molecule type" value="Genomic_DNA"/>
</dbReference>
<reference evidence="2 3" key="1">
    <citation type="submission" date="2016-03" db="EMBL/GenBank/DDBJ databases">
        <authorList>
            <person name="Ploux O."/>
        </authorList>
    </citation>
    <scope>NUCLEOTIDE SEQUENCE [LARGE SCALE GENOMIC DNA]</scope>
    <source>
        <strain evidence="2 3">UAMH 11012</strain>
    </source>
</reference>
<gene>
    <name evidence="2" type="ORF">PAC_18604</name>
</gene>